<dbReference type="Proteomes" id="UP000632138">
    <property type="component" value="Unassembled WGS sequence"/>
</dbReference>
<feature type="domain" description="Acyl-CoA dehydrogenase/oxidase N-terminal" evidence="2">
    <location>
        <begin position="33"/>
        <end position="97"/>
    </location>
</feature>
<dbReference type="EMBL" id="JAENHP010000046">
    <property type="protein sequence ID" value="MBM2623830.1"/>
    <property type="molecule type" value="Genomic_DNA"/>
</dbReference>
<evidence type="ECO:0000259" key="3">
    <source>
        <dbReference type="Pfam" id="PF08028"/>
    </source>
</evidence>
<sequence length="377" mass="39436">MIGTDRLDVLVTGLSQEEATHLSLASSLRPTLSTNAAAADIACVLPDEVVTAMHKAGLFRLATPRVYGGVQAGSRAVTAIAAEVARECPSAAWVLTVFYSGGLAAWMFPEAVQQRIWQADPDAAVCGSSGGGARVTPVDNGYLLNGRWGWASGAHHASWIILDVVGESTADRGIALVPMRDLSIEKTWNMVGMRGTGSDTVVADDVHVPEDQVLFLSRMTMSPTGGGLPRPQGLDSTLSGTILGIGLGVYDHVVDGLTQGLPRSPKANPRHHKVDAPGVQAGVADAAMLIDSAILLVARSAGAVDRATGTGQRLSAIEETRVRMDGGLAARQIRAAVDTLLDLGGAGRLAESSPAQRLWRDMGTAMRHPAFVQEATR</sequence>
<proteinExistence type="predicted"/>
<protein>
    <recommendedName>
        <fullName evidence="6">Acyl-CoA dehydrogenase</fullName>
    </recommendedName>
</protein>
<name>A0ABS2AVS7_9ACTN</name>
<keyword evidence="5" id="KW-1185">Reference proteome</keyword>
<dbReference type="PANTHER" id="PTHR43884:SF12">
    <property type="entry name" value="ISOVALERYL-COA DEHYDROGENASE, MITOCHONDRIAL-RELATED"/>
    <property type="match status" value="1"/>
</dbReference>
<dbReference type="RefSeq" id="WP_203384177.1">
    <property type="nucleotide sequence ID" value="NZ_JAENHP010000046.1"/>
</dbReference>
<dbReference type="PANTHER" id="PTHR43884">
    <property type="entry name" value="ACYL-COA DEHYDROGENASE"/>
    <property type="match status" value="1"/>
</dbReference>
<organism evidence="4 5">
    <name type="scientific">Paractinoplanes ovalisporus</name>
    <dbReference type="NCBI Taxonomy" id="2810368"/>
    <lineage>
        <taxon>Bacteria</taxon>
        <taxon>Bacillati</taxon>
        <taxon>Actinomycetota</taxon>
        <taxon>Actinomycetes</taxon>
        <taxon>Micromonosporales</taxon>
        <taxon>Micromonosporaceae</taxon>
        <taxon>Paractinoplanes</taxon>
    </lineage>
</organism>
<accession>A0ABS2AVS7</accession>
<reference evidence="4 5" key="1">
    <citation type="submission" date="2021-01" db="EMBL/GenBank/DDBJ databases">
        <title>Actinoplanes sp. nov. LDG1-06 isolated from lichen.</title>
        <authorList>
            <person name="Saeng-In P."/>
            <person name="Phongsopitanun W."/>
            <person name="Kanchanasin P."/>
            <person name="Yuki M."/>
            <person name="Kudo T."/>
            <person name="Ohkuma M."/>
            <person name="Tanasupawat S."/>
        </authorList>
    </citation>
    <scope>NUCLEOTIDE SEQUENCE [LARGE SCALE GENOMIC DNA]</scope>
    <source>
        <strain evidence="4 5">LDG1-06</strain>
    </source>
</reference>
<keyword evidence="1" id="KW-0560">Oxidoreductase</keyword>
<dbReference type="Pfam" id="PF02771">
    <property type="entry name" value="Acyl-CoA_dh_N"/>
    <property type="match status" value="1"/>
</dbReference>
<dbReference type="InterPro" id="IPR013107">
    <property type="entry name" value="Acyl-CoA_DH_C"/>
</dbReference>
<evidence type="ECO:0000256" key="1">
    <source>
        <dbReference type="ARBA" id="ARBA00023002"/>
    </source>
</evidence>
<dbReference type="InterPro" id="IPR013786">
    <property type="entry name" value="AcylCoA_DH/ox_N"/>
</dbReference>
<dbReference type="InterPro" id="IPR037069">
    <property type="entry name" value="AcylCoA_DH/ox_N_sf"/>
</dbReference>
<dbReference type="InterPro" id="IPR036250">
    <property type="entry name" value="AcylCo_DH-like_C"/>
</dbReference>
<gene>
    <name evidence="4" type="ORF">JIG36_50910</name>
</gene>
<dbReference type="Gene3D" id="1.10.540.10">
    <property type="entry name" value="Acyl-CoA dehydrogenase/oxidase, N-terminal domain"/>
    <property type="match status" value="1"/>
</dbReference>
<evidence type="ECO:0008006" key="6">
    <source>
        <dbReference type="Google" id="ProtNLM"/>
    </source>
</evidence>
<dbReference type="Gene3D" id="1.20.140.10">
    <property type="entry name" value="Butyryl-CoA Dehydrogenase, subunit A, domain 3"/>
    <property type="match status" value="1"/>
</dbReference>
<dbReference type="Gene3D" id="2.40.110.10">
    <property type="entry name" value="Butyryl-CoA Dehydrogenase, subunit A, domain 2"/>
    <property type="match status" value="1"/>
</dbReference>
<dbReference type="PIRSF" id="PIRSF016578">
    <property type="entry name" value="HsaA"/>
    <property type="match status" value="1"/>
</dbReference>
<evidence type="ECO:0000313" key="5">
    <source>
        <dbReference type="Proteomes" id="UP000632138"/>
    </source>
</evidence>
<dbReference type="InterPro" id="IPR009100">
    <property type="entry name" value="AcylCoA_DH/oxidase_NM_dom_sf"/>
</dbReference>
<comment type="caution">
    <text evidence="4">The sequence shown here is derived from an EMBL/GenBank/DDBJ whole genome shotgun (WGS) entry which is preliminary data.</text>
</comment>
<feature type="domain" description="Acyl-CoA dehydrogenase C-terminal" evidence="3">
    <location>
        <begin position="239"/>
        <end position="371"/>
    </location>
</feature>
<evidence type="ECO:0000313" key="4">
    <source>
        <dbReference type="EMBL" id="MBM2623830.1"/>
    </source>
</evidence>
<dbReference type="InterPro" id="IPR046373">
    <property type="entry name" value="Acyl-CoA_Oxase/DH_mid-dom_sf"/>
</dbReference>
<evidence type="ECO:0000259" key="2">
    <source>
        <dbReference type="Pfam" id="PF02771"/>
    </source>
</evidence>
<dbReference type="SUPFAM" id="SSF47203">
    <property type="entry name" value="Acyl-CoA dehydrogenase C-terminal domain-like"/>
    <property type="match status" value="1"/>
</dbReference>
<dbReference type="SUPFAM" id="SSF56645">
    <property type="entry name" value="Acyl-CoA dehydrogenase NM domain-like"/>
    <property type="match status" value="1"/>
</dbReference>
<dbReference type="Pfam" id="PF08028">
    <property type="entry name" value="Acyl-CoA_dh_2"/>
    <property type="match status" value="1"/>
</dbReference>